<gene>
    <name evidence="10" type="ORF">G5B40_20180</name>
</gene>
<dbReference type="InterPro" id="IPR008146">
    <property type="entry name" value="Gln_synth_cat_dom"/>
</dbReference>
<dbReference type="Proteomes" id="UP000503336">
    <property type="component" value="Chromosome"/>
</dbReference>
<dbReference type="Gene3D" id="3.10.20.70">
    <property type="entry name" value="Glutamine synthetase, N-terminal domain"/>
    <property type="match status" value="1"/>
</dbReference>
<dbReference type="EMBL" id="CP049056">
    <property type="protein sequence ID" value="QIE57561.1"/>
    <property type="molecule type" value="Genomic_DNA"/>
</dbReference>
<accession>A0A7M3T6D0</accession>
<reference evidence="10 11" key="1">
    <citation type="submission" date="2020-02" db="EMBL/GenBank/DDBJ databases">
        <title>complete genome sequence of Rhodobacteraceae bacterium.</title>
        <authorList>
            <person name="Park J."/>
            <person name="Kim Y.-S."/>
            <person name="Kim K.-H."/>
        </authorList>
    </citation>
    <scope>NUCLEOTIDE SEQUENCE [LARGE SCALE GENOMIC DNA]</scope>
    <source>
        <strain evidence="10 11">RR4-56</strain>
    </source>
</reference>
<evidence type="ECO:0000256" key="7">
    <source>
        <dbReference type="PROSITE-ProRule" id="PRU01331"/>
    </source>
</evidence>
<evidence type="ECO:0000313" key="10">
    <source>
        <dbReference type="EMBL" id="QIE57561.1"/>
    </source>
</evidence>
<evidence type="ECO:0000256" key="6">
    <source>
        <dbReference type="ARBA" id="ARBA00022842"/>
    </source>
</evidence>
<proteinExistence type="inferred from homology"/>
<dbReference type="FunFam" id="3.30.590.10:FF:000005">
    <property type="entry name" value="Probable glutamine synthetase"/>
    <property type="match status" value="1"/>
</dbReference>
<keyword evidence="3" id="KW-0436">Ligase</keyword>
<name>A0A7M3T6D0_9RHOB</name>
<keyword evidence="11" id="KW-1185">Reference proteome</keyword>
<dbReference type="InterPro" id="IPR014746">
    <property type="entry name" value="Gln_synth/guanido_kin_cat_dom"/>
</dbReference>
<dbReference type="SUPFAM" id="SSF54368">
    <property type="entry name" value="Glutamine synthetase, N-terminal domain"/>
    <property type="match status" value="1"/>
</dbReference>
<dbReference type="Pfam" id="PF00120">
    <property type="entry name" value="Gln-synt_C"/>
    <property type="match status" value="1"/>
</dbReference>
<dbReference type="InterPro" id="IPR036651">
    <property type="entry name" value="Gln_synt_N_sf"/>
</dbReference>
<keyword evidence="4" id="KW-0547">Nucleotide-binding</keyword>
<organism evidence="10 11">
    <name type="scientific">Pikeienuella piscinae</name>
    <dbReference type="NCBI Taxonomy" id="2748098"/>
    <lineage>
        <taxon>Bacteria</taxon>
        <taxon>Pseudomonadati</taxon>
        <taxon>Pseudomonadota</taxon>
        <taxon>Alphaproteobacteria</taxon>
        <taxon>Rhodobacterales</taxon>
        <taxon>Paracoccaceae</taxon>
        <taxon>Pikeienuella</taxon>
    </lineage>
</organism>
<dbReference type="InterPro" id="IPR027303">
    <property type="entry name" value="Gln_synth_gly_rich_site"/>
</dbReference>
<protein>
    <submittedName>
        <fullName evidence="10">Glutamine synthetase</fullName>
    </submittedName>
</protein>
<evidence type="ECO:0000313" key="11">
    <source>
        <dbReference type="Proteomes" id="UP000503336"/>
    </source>
</evidence>
<keyword evidence="6" id="KW-0460">Magnesium</keyword>
<evidence type="ECO:0000256" key="1">
    <source>
        <dbReference type="ARBA" id="ARBA00001946"/>
    </source>
</evidence>
<dbReference type="GO" id="GO:0006598">
    <property type="term" value="P:polyamine catabolic process"/>
    <property type="evidence" value="ECO:0007669"/>
    <property type="project" value="TreeGrafter"/>
</dbReference>
<evidence type="ECO:0000256" key="5">
    <source>
        <dbReference type="ARBA" id="ARBA00022840"/>
    </source>
</evidence>
<dbReference type="SUPFAM" id="SSF55931">
    <property type="entry name" value="Glutamine synthetase/guanido kinase"/>
    <property type="match status" value="1"/>
</dbReference>
<evidence type="ECO:0000256" key="8">
    <source>
        <dbReference type="RuleBase" id="RU000384"/>
    </source>
</evidence>
<dbReference type="PANTHER" id="PTHR43785">
    <property type="entry name" value="GAMMA-GLUTAMYLPUTRESCINE SYNTHETASE"/>
    <property type="match status" value="1"/>
</dbReference>
<dbReference type="RefSeq" id="WP_165102715.1">
    <property type="nucleotide sequence ID" value="NZ_CP049056.1"/>
</dbReference>
<dbReference type="Gene3D" id="3.30.590.10">
    <property type="entry name" value="Glutamine synthetase/guanido kinase, catalytic domain"/>
    <property type="match status" value="1"/>
</dbReference>
<keyword evidence="5" id="KW-0067">ATP-binding</keyword>
<evidence type="ECO:0000256" key="3">
    <source>
        <dbReference type="ARBA" id="ARBA00022598"/>
    </source>
</evidence>
<dbReference type="GO" id="GO:0004356">
    <property type="term" value="F:glutamine synthetase activity"/>
    <property type="evidence" value="ECO:0007669"/>
    <property type="project" value="InterPro"/>
</dbReference>
<dbReference type="KEGG" id="hdh:G5B40_20180"/>
<dbReference type="GO" id="GO:0006542">
    <property type="term" value="P:glutamine biosynthetic process"/>
    <property type="evidence" value="ECO:0007669"/>
    <property type="project" value="InterPro"/>
</dbReference>
<evidence type="ECO:0000256" key="2">
    <source>
        <dbReference type="ARBA" id="ARBA00009897"/>
    </source>
</evidence>
<dbReference type="AlphaFoldDB" id="A0A7M3T6D0"/>
<evidence type="ECO:0000256" key="4">
    <source>
        <dbReference type="ARBA" id="ARBA00022741"/>
    </source>
</evidence>
<sequence length="464" mass="50748">MSLTKPVLGLSHSPVLAAPDAAALADWIRANRIDEIECVTPDLAGIARGKVMPAAKFVQGGDVRLPVSILISTINGEYAAVARRDFDTDSDLTLRPDFSTARAVPWASDPSLVIIHDLVDGEGRPSGAAPRTVLRRVVDRFAEAGLKPVVAPEIEFYLTKKNTDPDYPLEPPVGRSGRQSTGSQAFSLSAVDEYERVIEHIYDYADAQGLEIDTIIQESGAAQLEINLVHGDPMELADQVFLFKRLIREAAMQCGCYATFMAKPMENQPGSAMHVHMSVVETATGRNIFSDAQGRPTPAFSHFIGGQQRHFPAAMAMAAPYVNSYRRLVAYQSAPINLEWGIDNRSVGIRTPKSTPEARRVENRIIGSDANPYLAIAGALACGWLGMEEKAKPRAEATGDAYLMNRDLPESQLDSVIELESDAALAEVLGPEFVKIYCAVKRAEHAEFMRVISPWEREYLLLNV</sequence>
<comment type="similarity">
    <text evidence="2 7 8">Belongs to the glutamine synthetase family.</text>
</comment>
<feature type="domain" description="GS catalytic" evidence="9">
    <location>
        <begin position="130"/>
        <end position="464"/>
    </location>
</feature>
<dbReference type="PANTHER" id="PTHR43785:SF3">
    <property type="entry name" value="GS CATALYTIC DOMAIN-CONTAINING PROTEIN"/>
    <property type="match status" value="1"/>
</dbReference>
<dbReference type="SMART" id="SM01230">
    <property type="entry name" value="Gln-synt_C"/>
    <property type="match status" value="1"/>
</dbReference>
<comment type="cofactor">
    <cofactor evidence="1">
        <name>Mg(2+)</name>
        <dbReference type="ChEBI" id="CHEBI:18420"/>
    </cofactor>
</comment>
<evidence type="ECO:0000259" key="9">
    <source>
        <dbReference type="PROSITE" id="PS51987"/>
    </source>
</evidence>
<dbReference type="GO" id="GO:0005524">
    <property type="term" value="F:ATP binding"/>
    <property type="evidence" value="ECO:0007669"/>
    <property type="project" value="UniProtKB-KW"/>
</dbReference>
<dbReference type="PROSITE" id="PS00181">
    <property type="entry name" value="GLNA_ATP"/>
    <property type="match status" value="1"/>
</dbReference>
<dbReference type="PROSITE" id="PS51987">
    <property type="entry name" value="GS_CATALYTIC"/>
    <property type="match status" value="1"/>
</dbReference>